<dbReference type="EMBL" id="JABANP010000147">
    <property type="protein sequence ID" value="KAF4688596.1"/>
    <property type="molecule type" value="Genomic_DNA"/>
</dbReference>
<feature type="region of interest" description="Disordered" evidence="1">
    <location>
        <begin position="34"/>
        <end position="72"/>
    </location>
</feature>
<dbReference type="Proteomes" id="UP000541610">
    <property type="component" value="Unassembled WGS sequence"/>
</dbReference>
<feature type="region of interest" description="Disordered" evidence="1">
    <location>
        <begin position="418"/>
        <end position="445"/>
    </location>
</feature>
<comment type="caution">
    <text evidence="3">The sequence shown here is derived from an EMBL/GenBank/DDBJ whole genome shotgun (WGS) entry which is preliminary data.</text>
</comment>
<protein>
    <submittedName>
        <fullName evidence="3">Uncharacterized protein</fullName>
    </submittedName>
</protein>
<proteinExistence type="predicted"/>
<name>A0A7J6NYI2_PEROL</name>
<evidence type="ECO:0000313" key="3">
    <source>
        <dbReference type="EMBL" id="KAF4688596.1"/>
    </source>
</evidence>
<gene>
    <name evidence="3" type="ORF">FOZ60_002588</name>
</gene>
<sequence>MIRPEQHHPTIVIIFIIIVSLLPTAAHTPRLEVGAAPSSVGTSETDNPKNGDGVLYPDSDDTDDEDDDEYGTLDGYYFSADGSLPKSFTTSGVQRVTMNAAVENANPPMMSITIDMINNGKTSSHPNRITTGQLIVNPDGSLNHQCFTFDTFSMISKPKAFLRTLADIAANEEGSSNNKALTLKDVKMCLHPRYGHPSTIMFGKDTTVELSRRSESTLRMPDIIGYYQGVSEHGLQIQMIVEKKVDDDAGLLQCKLRMGKDRDGIIEHTKPLVMVKEKSMMMSKGQHHRPCYSIDLNMALDVVSLMELGVVADQFFICFRQSYALFKFGVPSDDDYFKVVLSRWKSAGQDRGIIHGHHHYHLRNDDDDDKHQLYIGYIPPQYLKYLTNLEVVIIASLDSSKRASASYVKPEAKRRKMVVGGKKKSSEKEVTRRPADGSAAAASGVGDAPAMMTKSIITPGVYVNEKWTMGEMDDRIIIEVFTRQSFIGITLELQELRPGGNGEPRAILQDDGSFKWLETSYSIKKTPFVPLIPYIQEGWLNHFYLKTAALPDKDRRYVLSTLARIAVIRGIPVDGSIRIEAYVRGARLASPDALCLKFSSSNQPSTTAGFHGNIIFAWTGNIKEDDQKYPRLTPGDVGDPDYICYATESPSQGFNSIHMRVYGTEQQQQQSPAAAAAASVEFFFEFSPPIILKPPCRVPLKKVDDSDGLLLDTTRLNETELEEVSVQFIQAGLYAGL</sequence>
<dbReference type="AlphaFoldDB" id="A0A7J6NYI2"/>
<accession>A0A7J6NYI2</accession>
<feature type="signal peptide" evidence="2">
    <location>
        <begin position="1"/>
        <end position="26"/>
    </location>
</feature>
<organism evidence="3 4">
    <name type="scientific">Perkinsus olseni</name>
    <name type="common">Perkinsus atlanticus</name>
    <dbReference type="NCBI Taxonomy" id="32597"/>
    <lineage>
        <taxon>Eukaryota</taxon>
        <taxon>Sar</taxon>
        <taxon>Alveolata</taxon>
        <taxon>Perkinsozoa</taxon>
        <taxon>Perkinsea</taxon>
        <taxon>Perkinsida</taxon>
        <taxon>Perkinsidae</taxon>
        <taxon>Perkinsus</taxon>
    </lineage>
</organism>
<evidence type="ECO:0000313" key="4">
    <source>
        <dbReference type="Proteomes" id="UP000541610"/>
    </source>
</evidence>
<feature type="compositionally biased region" description="Basic and acidic residues" evidence="1">
    <location>
        <begin position="424"/>
        <end position="435"/>
    </location>
</feature>
<evidence type="ECO:0000256" key="2">
    <source>
        <dbReference type="SAM" id="SignalP"/>
    </source>
</evidence>
<feature type="chain" id="PRO_5029458671" evidence="2">
    <location>
        <begin position="27"/>
        <end position="737"/>
    </location>
</feature>
<evidence type="ECO:0000256" key="1">
    <source>
        <dbReference type="SAM" id="MobiDB-lite"/>
    </source>
</evidence>
<reference evidence="3 4" key="1">
    <citation type="submission" date="2020-04" db="EMBL/GenBank/DDBJ databases">
        <title>Perkinsus olseni comparative genomics.</title>
        <authorList>
            <person name="Bogema D.R."/>
        </authorList>
    </citation>
    <scope>NUCLEOTIDE SEQUENCE [LARGE SCALE GENOMIC DNA]</scope>
    <source>
        <strain evidence="3">00978-12</strain>
    </source>
</reference>
<keyword evidence="2" id="KW-0732">Signal</keyword>
<feature type="compositionally biased region" description="Acidic residues" evidence="1">
    <location>
        <begin position="58"/>
        <end position="71"/>
    </location>
</feature>
<feature type="compositionally biased region" description="Low complexity" evidence="1">
    <location>
        <begin position="436"/>
        <end position="445"/>
    </location>
</feature>